<keyword evidence="3" id="KW-0694">RNA-binding</keyword>
<dbReference type="PANTHER" id="PTHR17224:SF1">
    <property type="entry name" value="PEPTIDYL-TRNA HYDROLASE"/>
    <property type="match status" value="1"/>
</dbReference>
<keyword evidence="1" id="KW-0820">tRNA-binding</keyword>
<dbReference type="VEuPathDB" id="AmoebaDB:ACA1_171450"/>
<keyword evidence="2 4" id="KW-0378">Hydrolase</keyword>
<reference evidence="4 5" key="1">
    <citation type="journal article" date="2013" name="Genome Biol.">
        <title>Genome of Acanthamoeba castellanii highlights extensive lateral gene transfer and early evolution of tyrosine kinase signaling.</title>
        <authorList>
            <person name="Clarke M."/>
            <person name="Lohan A.J."/>
            <person name="Liu B."/>
            <person name="Lagkouvardos I."/>
            <person name="Roy S."/>
            <person name="Zafar N."/>
            <person name="Bertelli C."/>
            <person name="Schilde C."/>
            <person name="Kianianmomeni A."/>
            <person name="Burglin T.R."/>
            <person name="Frech C."/>
            <person name="Turcotte B."/>
            <person name="Kopec K.O."/>
            <person name="Synnott J.M."/>
            <person name="Choo C."/>
            <person name="Paponov I."/>
            <person name="Finkler A."/>
            <person name="Soon Heng Tan C."/>
            <person name="Hutchins A.P."/>
            <person name="Weinmeier T."/>
            <person name="Rattei T."/>
            <person name="Chu J.S."/>
            <person name="Gimenez G."/>
            <person name="Irimia M."/>
            <person name="Rigden D.J."/>
            <person name="Fitzpatrick D.A."/>
            <person name="Lorenzo-Morales J."/>
            <person name="Bateman A."/>
            <person name="Chiu C.H."/>
            <person name="Tang P."/>
            <person name="Hegemann P."/>
            <person name="Fromm H."/>
            <person name="Raoult D."/>
            <person name="Greub G."/>
            <person name="Miranda-Saavedra D."/>
            <person name="Chen N."/>
            <person name="Nash P."/>
            <person name="Ginger M.L."/>
            <person name="Horn M."/>
            <person name="Schaap P."/>
            <person name="Caler L."/>
            <person name="Loftus B."/>
        </authorList>
    </citation>
    <scope>NUCLEOTIDE SEQUENCE [LARGE SCALE GENOMIC DNA]</scope>
    <source>
        <strain evidence="4 5">Neff</strain>
    </source>
</reference>
<dbReference type="OrthoDB" id="1711136at2759"/>
<evidence type="ECO:0000256" key="3">
    <source>
        <dbReference type="ARBA" id="ARBA00022884"/>
    </source>
</evidence>
<dbReference type="GO" id="GO:0000049">
    <property type="term" value="F:tRNA binding"/>
    <property type="evidence" value="ECO:0007669"/>
    <property type="project" value="UniProtKB-KW"/>
</dbReference>
<proteinExistence type="predicted"/>
<dbReference type="Pfam" id="PF01195">
    <property type="entry name" value="Pept_tRNA_hydro"/>
    <property type="match status" value="1"/>
</dbReference>
<dbReference type="EMBL" id="KB007811">
    <property type="protein sequence ID" value="ELR24571.1"/>
    <property type="molecule type" value="Genomic_DNA"/>
</dbReference>
<gene>
    <name evidence="4" type="ORF">ACA1_171450</name>
</gene>
<dbReference type="InterPro" id="IPR001328">
    <property type="entry name" value="Pept_tRNA_hydro"/>
</dbReference>
<dbReference type="Proteomes" id="UP000011083">
    <property type="component" value="Unassembled WGS sequence"/>
</dbReference>
<evidence type="ECO:0000256" key="2">
    <source>
        <dbReference type="ARBA" id="ARBA00022801"/>
    </source>
</evidence>
<accession>L8HJL6</accession>
<sequence>MKRSLGLWKRPYAGVNHLIVGLGNWYYPLSRESVGLYALERYAQRYSLVWDFIPNICSDALASKTGIALIKPKTYQQKDMGKAVAMATEAMNLTIDDVTILHYDANLPCGQVRYRTGALDAPNVAVQSIINMFDTERLNRVSIGIKPVSEDEVFVPTIVQAIDKRYLDNFNDIWIRNVLSDTERPLVDKASDKVTDELLHSATNTTDNTFSRLNTL</sequence>
<keyword evidence="5" id="KW-1185">Reference proteome</keyword>
<dbReference type="GeneID" id="14925592"/>
<name>L8HJL6_ACACF</name>
<dbReference type="RefSeq" id="XP_004356471.1">
    <property type="nucleotide sequence ID" value="XM_004356418.1"/>
</dbReference>
<evidence type="ECO:0000313" key="5">
    <source>
        <dbReference type="Proteomes" id="UP000011083"/>
    </source>
</evidence>
<evidence type="ECO:0000256" key="1">
    <source>
        <dbReference type="ARBA" id="ARBA00022555"/>
    </source>
</evidence>
<dbReference type="AlphaFoldDB" id="L8HJL6"/>
<dbReference type="PANTHER" id="PTHR17224">
    <property type="entry name" value="PEPTIDYL-TRNA HYDROLASE"/>
    <property type="match status" value="1"/>
</dbReference>
<dbReference type="KEGG" id="acan:ACA1_171450"/>
<evidence type="ECO:0000313" key="4">
    <source>
        <dbReference type="EMBL" id="ELR24571.1"/>
    </source>
</evidence>
<protein>
    <submittedName>
        <fullName evidence="4">PeptidyltRNA hydrolase</fullName>
    </submittedName>
</protein>
<dbReference type="STRING" id="1257118.L8HJL6"/>
<dbReference type="GO" id="GO:0004045">
    <property type="term" value="F:peptidyl-tRNA hydrolase activity"/>
    <property type="evidence" value="ECO:0007669"/>
    <property type="project" value="InterPro"/>
</dbReference>
<organism evidence="4 5">
    <name type="scientific">Acanthamoeba castellanii (strain ATCC 30010 / Neff)</name>
    <dbReference type="NCBI Taxonomy" id="1257118"/>
    <lineage>
        <taxon>Eukaryota</taxon>
        <taxon>Amoebozoa</taxon>
        <taxon>Discosea</taxon>
        <taxon>Longamoebia</taxon>
        <taxon>Centramoebida</taxon>
        <taxon>Acanthamoebidae</taxon>
        <taxon>Acanthamoeba</taxon>
    </lineage>
</organism>
<dbReference type="InterPro" id="IPR036416">
    <property type="entry name" value="Pept_tRNA_hydro_sf"/>
</dbReference>
<dbReference type="Gene3D" id="3.40.50.1470">
    <property type="entry name" value="Peptidyl-tRNA hydrolase"/>
    <property type="match status" value="1"/>
</dbReference>
<dbReference type="SUPFAM" id="SSF53178">
    <property type="entry name" value="Peptidyl-tRNA hydrolase-like"/>
    <property type="match status" value="1"/>
</dbReference>